<dbReference type="InterPro" id="IPR052164">
    <property type="entry name" value="Anthracycline_SecMetBiosynth"/>
</dbReference>
<dbReference type="Gene3D" id="3.10.180.10">
    <property type="entry name" value="2,3-Dihydroxybiphenyl 1,2-Dioxygenase, domain 1"/>
    <property type="match status" value="1"/>
</dbReference>
<accession>A0A9Y2IDH6</accession>
<dbReference type="RefSeq" id="WP_285968022.1">
    <property type="nucleotide sequence ID" value="NZ_CP127294.1"/>
</dbReference>
<dbReference type="InterPro" id="IPR004360">
    <property type="entry name" value="Glyas_Fos-R_dOase_dom"/>
</dbReference>
<evidence type="ECO:0000313" key="3">
    <source>
        <dbReference type="Proteomes" id="UP001236014"/>
    </source>
</evidence>
<dbReference type="KEGG" id="acab:QRX50_38700"/>
<dbReference type="Pfam" id="PF00903">
    <property type="entry name" value="Glyoxalase"/>
    <property type="match status" value="1"/>
</dbReference>
<reference evidence="2 3" key="1">
    <citation type="submission" date="2023-06" db="EMBL/GenBank/DDBJ databases">
        <authorList>
            <person name="Oyuntsetseg B."/>
            <person name="Kim S.B."/>
        </authorList>
    </citation>
    <scope>NUCLEOTIDE SEQUENCE [LARGE SCALE GENOMIC DNA]</scope>
    <source>
        <strain evidence="2 3">2-15</strain>
    </source>
</reference>
<name>A0A9Y2IDH6_9PSEU</name>
<dbReference type="PROSITE" id="PS51819">
    <property type="entry name" value="VOC"/>
    <property type="match status" value="1"/>
</dbReference>
<dbReference type="PANTHER" id="PTHR33993">
    <property type="entry name" value="GLYOXALASE-RELATED"/>
    <property type="match status" value="1"/>
</dbReference>
<proteinExistence type="predicted"/>
<dbReference type="Proteomes" id="UP001236014">
    <property type="component" value="Chromosome"/>
</dbReference>
<dbReference type="PANTHER" id="PTHR33993:SF1">
    <property type="entry name" value="GLYOXALASE FAMILY PROTEIN"/>
    <property type="match status" value="1"/>
</dbReference>
<evidence type="ECO:0000313" key="2">
    <source>
        <dbReference type="EMBL" id="WIX77281.1"/>
    </source>
</evidence>
<protein>
    <submittedName>
        <fullName evidence="2">VOC family protein</fullName>
    </submittedName>
</protein>
<dbReference type="InterPro" id="IPR029068">
    <property type="entry name" value="Glyas_Bleomycin-R_OHBP_Dase"/>
</dbReference>
<feature type="domain" description="VOC" evidence="1">
    <location>
        <begin position="24"/>
        <end position="136"/>
    </location>
</feature>
<keyword evidence="3" id="KW-1185">Reference proteome</keyword>
<sequence>MAANRMGEATEPTERIVMASTHHRLDYTEFAVTDLDRATAFYRAAFGWGFNAYGPGYAGIRADPAEAYPEVGGFRVDDEVAAGGPLCILYSDDLGASETSVVAAGGTIVEPAYDFPGGRRFHFRDPEGNVLAVWSAS</sequence>
<dbReference type="EMBL" id="CP127294">
    <property type="protein sequence ID" value="WIX77281.1"/>
    <property type="molecule type" value="Genomic_DNA"/>
</dbReference>
<dbReference type="AlphaFoldDB" id="A0A9Y2IDH6"/>
<organism evidence="2 3">
    <name type="scientific">Amycolatopsis carbonis</name>
    <dbReference type="NCBI Taxonomy" id="715471"/>
    <lineage>
        <taxon>Bacteria</taxon>
        <taxon>Bacillati</taxon>
        <taxon>Actinomycetota</taxon>
        <taxon>Actinomycetes</taxon>
        <taxon>Pseudonocardiales</taxon>
        <taxon>Pseudonocardiaceae</taxon>
        <taxon>Amycolatopsis</taxon>
    </lineage>
</organism>
<dbReference type="SUPFAM" id="SSF54593">
    <property type="entry name" value="Glyoxalase/Bleomycin resistance protein/Dihydroxybiphenyl dioxygenase"/>
    <property type="match status" value="1"/>
</dbReference>
<dbReference type="InterPro" id="IPR037523">
    <property type="entry name" value="VOC_core"/>
</dbReference>
<dbReference type="CDD" id="cd07247">
    <property type="entry name" value="SgaA_N_like"/>
    <property type="match status" value="1"/>
</dbReference>
<evidence type="ECO:0000259" key="1">
    <source>
        <dbReference type="PROSITE" id="PS51819"/>
    </source>
</evidence>
<gene>
    <name evidence="2" type="ORF">QRX50_38700</name>
</gene>